<keyword evidence="2" id="KW-1185">Reference proteome</keyword>
<name>A0A7W9ELE0_9HYPH</name>
<gene>
    <name evidence="1" type="ORF">FHS76_002112</name>
</gene>
<evidence type="ECO:0000313" key="1">
    <source>
        <dbReference type="EMBL" id="MBB5702237.1"/>
    </source>
</evidence>
<dbReference type="AlphaFoldDB" id="A0A7W9ELE0"/>
<dbReference type="RefSeq" id="WP_235992638.1">
    <property type="nucleotide sequence ID" value="NZ_JACIJG010000006.1"/>
</dbReference>
<evidence type="ECO:0000313" key="2">
    <source>
        <dbReference type="Proteomes" id="UP000555546"/>
    </source>
</evidence>
<accession>A0A7W9ELE0</accession>
<protein>
    <submittedName>
        <fullName evidence="1">Uncharacterized protein</fullName>
    </submittedName>
</protein>
<sequence>MDGEAIQQVDLYSYLLTDAGVAFLEGRNSAIETALPVSLQREIARIGASAGMNAALAEVRFANGEQVISVNGRPTFEKSRDLFFENLRNRLGTAASLFVNGDMAYLLAERFDTDLERELQTTVARSEEVLRVKLSPVLTVKQRLGRS</sequence>
<organism evidence="1 2">
    <name type="scientific">Brucella daejeonensis</name>
    <dbReference type="NCBI Taxonomy" id="659015"/>
    <lineage>
        <taxon>Bacteria</taxon>
        <taxon>Pseudomonadati</taxon>
        <taxon>Pseudomonadota</taxon>
        <taxon>Alphaproteobacteria</taxon>
        <taxon>Hyphomicrobiales</taxon>
        <taxon>Brucellaceae</taxon>
        <taxon>Brucella/Ochrobactrum group</taxon>
        <taxon>Brucella</taxon>
    </lineage>
</organism>
<dbReference type="Proteomes" id="UP000555546">
    <property type="component" value="Unassembled WGS sequence"/>
</dbReference>
<comment type="caution">
    <text evidence="1">The sequence shown here is derived from an EMBL/GenBank/DDBJ whole genome shotgun (WGS) entry which is preliminary data.</text>
</comment>
<proteinExistence type="predicted"/>
<dbReference type="EMBL" id="JACIJG010000006">
    <property type="protein sequence ID" value="MBB5702237.1"/>
    <property type="molecule type" value="Genomic_DNA"/>
</dbReference>
<reference evidence="1 2" key="1">
    <citation type="submission" date="2020-08" db="EMBL/GenBank/DDBJ databases">
        <title>Genomic Encyclopedia of Type Strains, Phase IV (KMG-IV): sequencing the most valuable type-strain genomes for metagenomic binning, comparative biology and taxonomic classification.</title>
        <authorList>
            <person name="Goeker M."/>
        </authorList>
    </citation>
    <scope>NUCLEOTIDE SEQUENCE [LARGE SCALE GENOMIC DNA]</scope>
    <source>
        <strain evidence="1 2">DSM 26944</strain>
    </source>
</reference>